<dbReference type="VEuPathDB" id="FungiDB:CAGL0J03014g"/>
<accession>A0A0W0EFJ6</accession>
<evidence type="ECO:0000313" key="2">
    <source>
        <dbReference type="EMBL" id="KTA95914.1"/>
    </source>
</evidence>
<dbReference type="Pfam" id="PF04001">
    <property type="entry name" value="Vhr1"/>
    <property type="match status" value="1"/>
</dbReference>
<reference evidence="2 3" key="1">
    <citation type="submission" date="2015-10" db="EMBL/GenBank/DDBJ databases">
        <title>Draft genomes sequences of Candida glabrata isolates 1A, 1B, 2A, 2B, 3A and 3B.</title>
        <authorList>
            <person name="Haavelsrud O.E."/>
            <person name="Gaustad P."/>
        </authorList>
    </citation>
    <scope>NUCLEOTIDE SEQUENCE [LARGE SCALE GENOMIC DNA]</scope>
    <source>
        <strain evidence="2">910700640</strain>
    </source>
</reference>
<feature type="compositionally biased region" description="Polar residues" evidence="1">
    <location>
        <begin position="236"/>
        <end position="245"/>
    </location>
</feature>
<organism evidence="2 3">
    <name type="scientific">Candida glabrata</name>
    <name type="common">Yeast</name>
    <name type="synonym">Torulopsis glabrata</name>
    <dbReference type="NCBI Taxonomy" id="5478"/>
    <lineage>
        <taxon>Eukaryota</taxon>
        <taxon>Fungi</taxon>
        <taxon>Dikarya</taxon>
        <taxon>Ascomycota</taxon>
        <taxon>Saccharomycotina</taxon>
        <taxon>Saccharomycetes</taxon>
        <taxon>Saccharomycetales</taxon>
        <taxon>Saccharomycetaceae</taxon>
        <taxon>Nakaseomyces</taxon>
    </lineage>
</organism>
<feature type="compositionally biased region" description="Low complexity" evidence="1">
    <location>
        <begin position="140"/>
        <end position="170"/>
    </location>
</feature>
<protein>
    <submittedName>
        <fullName evidence="2">Transcription factor VHR1</fullName>
    </submittedName>
</protein>
<feature type="region of interest" description="Disordered" evidence="1">
    <location>
        <begin position="225"/>
        <end position="246"/>
    </location>
</feature>
<dbReference type="AlphaFoldDB" id="A0A0W0EFJ6"/>
<dbReference type="VEuPathDB" id="FungiDB:GVI51_J02849"/>
<evidence type="ECO:0000313" key="3">
    <source>
        <dbReference type="Proteomes" id="UP000054886"/>
    </source>
</evidence>
<evidence type="ECO:0000256" key="1">
    <source>
        <dbReference type="SAM" id="MobiDB-lite"/>
    </source>
</evidence>
<gene>
    <name evidence="2" type="ORF">AO440_002912</name>
</gene>
<proteinExistence type="predicted"/>
<dbReference type="VEuPathDB" id="FungiDB:GWK60_J02827"/>
<feature type="compositionally biased region" description="Low complexity" evidence="1">
    <location>
        <begin position="499"/>
        <end position="512"/>
    </location>
</feature>
<comment type="caution">
    <text evidence="2">The sequence shown here is derived from an EMBL/GenBank/DDBJ whole genome shotgun (WGS) entry which is preliminary data.</text>
</comment>
<feature type="region of interest" description="Disordered" evidence="1">
    <location>
        <begin position="85"/>
        <end position="188"/>
    </location>
</feature>
<dbReference type="VEuPathDB" id="FungiDB:B1J91_J03014g"/>
<sequence length="573" mass="62872">MPFSLSGYGTTHKIREQLRFTDEIKWKQFSSRRLELIDKFELSKYKASEQDDNIKQIANMLRIEFEFPVEATQGFEKLVTAAVQSVRRNRKRSKKKSPSSSSSTSKRVRKPLTPTPSKTQAKRNRSDSVTSNSSDDGHASDSSSMSHSRASSAATSTAAASPHSTSASNNGTHITRVNTPSSIASPPSTISLPFHQSVLSPPNQNFQTAVQNILLPLPTSLKKSTLLSNNTDSNNMPPAQETQKTLTDDDVARSIMSDLIVLPVINNKEFVDLVKESHTCNTIINKQDSQANTGNSGNSGNSGPDGSTIFAVFANMEILGEMVLKSSVSFSVEKNFNDKFSKFASTKEYITLKTFQQESLTTFAKNLFNKFNINANTFKQNDSPFIVKLLFIIIGALVTDHGFEKTLAVLNPFLEDLTITLFTAPTPTPVAPPEQHQRSKSAVGLDILSTVSLQIDQESQQHNSQMTSNQNNLFAQSNGSQTIKLPQIPRRSQTPSNTLSLPIPAPAASIPPRSVSALTTQSKPDLSVIDNIINRIHQKNTTQNQQVSESNNGMKRHLFKDGNLPHPIAQSLS</sequence>
<feature type="region of interest" description="Disordered" evidence="1">
    <location>
        <begin position="490"/>
        <end position="522"/>
    </location>
</feature>
<dbReference type="EMBL" id="LLZZ01000178">
    <property type="protein sequence ID" value="KTA95914.1"/>
    <property type="molecule type" value="Genomic_DNA"/>
</dbReference>
<name>A0A0W0EFJ6_CANGB</name>
<dbReference type="Proteomes" id="UP000054886">
    <property type="component" value="Unassembled WGS sequence"/>
</dbReference>
<feature type="compositionally biased region" description="Low complexity" evidence="1">
    <location>
        <begin position="225"/>
        <end position="235"/>
    </location>
</feature>
<feature type="compositionally biased region" description="Basic residues" evidence="1">
    <location>
        <begin position="87"/>
        <end position="97"/>
    </location>
</feature>
<dbReference type="InterPro" id="IPR007147">
    <property type="entry name" value="TF_Vhr"/>
</dbReference>
<feature type="compositionally biased region" description="Low complexity" evidence="1">
    <location>
        <begin position="179"/>
        <end position="188"/>
    </location>
</feature>